<keyword evidence="2" id="KW-0119">Carbohydrate metabolism</keyword>
<dbReference type="Pfam" id="PF00480">
    <property type="entry name" value="ROK"/>
    <property type="match status" value="1"/>
</dbReference>
<comment type="similarity">
    <text evidence="1">Belongs to the ROK (NagC/XylR) family.</text>
</comment>
<keyword evidence="3" id="KW-0418">Kinase</keyword>
<dbReference type="Gene3D" id="3.30.420.40">
    <property type="match status" value="2"/>
</dbReference>
<dbReference type="PANTHER" id="PTHR18964:SF149">
    <property type="entry name" value="BIFUNCTIONAL UDP-N-ACETYLGLUCOSAMINE 2-EPIMERASE_N-ACETYLMANNOSAMINE KINASE"/>
    <property type="match status" value="1"/>
</dbReference>
<evidence type="ECO:0000256" key="2">
    <source>
        <dbReference type="ARBA" id="ARBA00023277"/>
    </source>
</evidence>
<name>A0A1C9W5S3_9GAMM</name>
<dbReference type="RefSeq" id="WP_069946634.1">
    <property type="nucleotide sequence ID" value="NZ_CP014143.1"/>
</dbReference>
<dbReference type="InterPro" id="IPR049874">
    <property type="entry name" value="ROK_cs"/>
</dbReference>
<keyword evidence="3" id="KW-0808">Transferase</keyword>
<evidence type="ECO:0000313" key="3">
    <source>
        <dbReference type="EMBL" id="AOS96505.1"/>
    </source>
</evidence>
<proteinExistence type="inferred from homology"/>
<evidence type="ECO:0000256" key="1">
    <source>
        <dbReference type="ARBA" id="ARBA00006479"/>
    </source>
</evidence>
<gene>
    <name evidence="3" type="primary">nagK</name>
    <name evidence="3" type="ORF">AUP74_01040</name>
</gene>
<dbReference type="STRING" id="1769779.AUP74_01040"/>
<dbReference type="GO" id="GO:0045127">
    <property type="term" value="F:N-acetylglucosamine kinase activity"/>
    <property type="evidence" value="ECO:0007669"/>
    <property type="project" value="UniProtKB-EC"/>
</dbReference>
<reference evidence="4" key="1">
    <citation type="submission" date="2016-01" db="EMBL/GenBank/DDBJ databases">
        <title>Complete genome sequence of Microbulbifer sp. CCB-MM1, a halophile isolated from Matang Mangrove Forest, Perak.</title>
        <authorList>
            <person name="Moh T.H."/>
            <person name="Dinesh B."/>
            <person name="Lau N.-S."/>
            <person name="Go F."/>
            <person name="Alexander Chong S.-C."/>
        </authorList>
    </citation>
    <scope>NUCLEOTIDE SEQUENCE [LARGE SCALE GENOMIC DNA]</scope>
    <source>
        <strain evidence="4">CCB-MM1</strain>
    </source>
</reference>
<protein>
    <submittedName>
        <fullName evidence="3">N-acetyl-D-glucosamine kinase</fullName>
        <ecNumber evidence="3">2.7.1.59</ecNumber>
    </submittedName>
</protein>
<dbReference type="OrthoDB" id="9810372at2"/>
<dbReference type="KEGG" id="micc:AUP74_01040"/>
<organism evidence="3 4">
    <name type="scientific">Microbulbifer aggregans</name>
    <dbReference type="NCBI Taxonomy" id="1769779"/>
    <lineage>
        <taxon>Bacteria</taxon>
        <taxon>Pseudomonadati</taxon>
        <taxon>Pseudomonadota</taxon>
        <taxon>Gammaproteobacteria</taxon>
        <taxon>Cellvibrionales</taxon>
        <taxon>Microbulbiferaceae</taxon>
        <taxon>Microbulbifer</taxon>
    </lineage>
</organism>
<accession>A0A1C9W5S3</accession>
<dbReference type="PATRIC" id="fig|1769779.3.peg.1062"/>
<dbReference type="InterPro" id="IPR000600">
    <property type="entry name" value="ROK"/>
</dbReference>
<evidence type="ECO:0000313" key="4">
    <source>
        <dbReference type="Proteomes" id="UP000095672"/>
    </source>
</evidence>
<keyword evidence="4" id="KW-1185">Reference proteome</keyword>
<dbReference type="SUPFAM" id="SSF53067">
    <property type="entry name" value="Actin-like ATPase domain"/>
    <property type="match status" value="1"/>
</dbReference>
<dbReference type="AlphaFoldDB" id="A0A1C9W5S3"/>
<dbReference type="Proteomes" id="UP000095672">
    <property type="component" value="Chromosome"/>
</dbReference>
<dbReference type="PROSITE" id="PS01125">
    <property type="entry name" value="ROK"/>
    <property type="match status" value="1"/>
</dbReference>
<dbReference type="EC" id="2.7.1.59" evidence="3"/>
<sequence length="304" mass="31361">MNECVLAADLGGTKIRTAAFMAGEAHFVSDRPTDLSAGRDGVMAALRAAIADCREQASTNGWAPVAVGVSCAGVIDPQQGLVVDATAAIPGWKGTRVAELLEQELGLPVAVENDVKAALLGELCRSPVYREGTTVMLALGTGLGGAIAIDGEILSGASQVAGHFGRTRLPSPWQSGKTLALEDLVSGTGLANIANHLAGANSFDNGRDVLSALRRGEAPGRAACERFCDFLLLALENIYWSLNPDRVLIGGGLVAAREDWWHLLEQKQAAAGLPLLLEPAGLGNDAGIYGAAALAHTHANTGVV</sequence>
<dbReference type="EMBL" id="CP014143">
    <property type="protein sequence ID" value="AOS96505.1"/>
    <property type="molecule type" value="Genomic_DNA"/>
</dbReference>
<dbReference type="PANTHER" id="PTHR18964">
    <property type="entry name" value="ROK (REPRESSOR, ORF, KINASE) FAMILY"/>
    <property type="match status" value="1"/>
</dbReference>
<dbReference type="InterPro" id="IPR043129">
    <property type="entry name" value="ATPase_NBD"/>
</dbReference>